<dbReference type="EMBL" id="CAXIEN010000037">
    <property type="protein sequence ID" value="CAL1268969.1"/>
    <property type="molecule type" value="Genomic_DNA"/>
</dbReference>
<keyword evidence="2" id="KW-1185">Reference proteome</keyword>
<evidence type="ECO:0000313" key="2">
    <source>
        <dbReference type="Proteomes" id="UP001497382"/>
    </source>
</evidence>
<evidence type="ECO:0000313" key="1">
    <source>
        <dbReference type="EMBL" id="CAL1268969.1"/>
    </source>
</evidence>
<dbReference type="AlphaFoldDB" id="A0AAV1ZCZ2"/>
<proteinExistence type="predicted"/>
<reference evidence="1 2" key="1">
    <citation type="submission" date="2024-04" db="EMBL/GenBank/DDBJ databases">
        <authorList>
            <person name="Rising A."/>
            <person name="Reimegard J."/>
            <person name="Sonavane S."/>
            <person name="Akerstrom W."/>
            <person name="Nylinder S."/>
            <person name="Hedman E."/>
            <person name="Kallberg Y."/>
        </authorList>
    </citation>
    <scope>NUCLEOTIDE SEQUENCE [LARGE SCALE GENOMIC DNA]</scope>
</reference>
<protein>
    <submittedName>
        <fullName evidence="1">Uncharacterized protein</fullName>
    </submittedName>
</protein>
<comment type="caution">
    <text evidence="1">The sequence shown here is derived from an EMBL/GenBank/DDBJ whole genome shotgun (WGS) entry which is preliminary data.</text>
</comment>
<accession>A0AAV1ZCZ2</accession>
<dbReference type="Proteomes" id="UP001497382">
    <property type="component" value="Unassembled WGS sequence"/>
</dbReference>
<name>A0AAV1ZCZ2_9ARAC</name>
<gene>
    <name evidence="1" type="ORF">LARSCL_LOCUS4485</name>
</gene>
<sequence>MEKLHSDITKGLKSVTEDCKNYCTTVDKGLSHVKLLAAHLTTLKKVRDPNIEETYLHEIDPDAEIKLQNCIRMEILFEKSAIQKILNDLEKINHSITKQCDNLFNSYRGGVQGNITLTDISETDEMSCSIAEKMEALEKFKRTFANNHNVRKFTIDFCTFDGDLENITGYWKSSDISFALKELTWILS</sequence>
<organism evidence="1 2">
    <name type="scientific">Larinioides sclopetarius</name>
    <dbReference type="NCBI Taxonomy" id="280406"/>
    <lineage>
        <taxon>Eukaryota</taxon>
        <taxon>Metazoa</taxon>
        <taxon>Ecdysozoa</taxon>
        <taxon>Arthropoda</taxon>
        <taxon>Chelicerata</taxon>
        <taxon>Arachnida</taxon>
        <taxon>Araneae</taxon>
        <taxon>Araneomorphae</taxon>
        <taxon>Entelegynae</taxon>
        <taxon>Araneoidea</taxon>
        <taxon>Araneidae</taxon>
        <taxon>Larinioides</taxon>
    </lineage>
</organism>